<feature type="region of interest" description="Disordered" evidence="1">
    <location>
        <begin position="883"/>
        <end position="1040"/>
    </location>
</feature>
<comment type="caution">
    <text evidence="2">The sequence shown here is derived from an EMBL/GenBank/DDBJ whole genome shotgun (WGS) entry which is preliminary data.</text>
</comment>
<keyword evidence="3" id="KW-1185">Reference proteome</keyword>
<protein>
    <submittedName>
        <fullName evidence="2">Uncharacterized protein</fullName>
    </submittedName>
</protein>
<name>A0ABD2MXX1_9CUCU</name>
<feature type="compositionally biased region" description="Polar residues" evidence="1">
    <location>
        <begin position="661"/>
        <end position="670"/>
    </location>
</feature>
<organism evidence="2 3">
    <name type="scientific">Cryptolaemus montrouzieri</name>
    <dbReference type="NCBI Taxonomy" id="559131"/>
    <lineage>
        <taxon>Eukaryota</taxon>
        <taxon>Metazoa</taxon>
        <taxon>Ecdysozoa</taxon>
        <taxon>Arthropoda</taxon>
        <taxon>Hexapoda</taxon>
        <taxon>Insecta</taxon>
        <taxon>Pterygota</taxon>
        <taxon>Neoptera</taxon>
        <taxon>Endopterygota</taxon>
        <taxon>Coleoptera</taxon>
        <taxon>Polyphaga</taxon>
        <taxon>Cucujiformia</taxon>
        <taxon>Coccinelloidea</taxon>
        <taxon>Coccinellidae</taxon>
        <taxon>Scymninae</taxon>
        <taxon>Scymnini</taxon>
        <taxon>Cryptolaemus</taxon>
    </lineage>
</organism>
<feature type="compositionally biased region" description="Polar residues" evidence="1">
    <location>
        <begin position="454"/>
        <end position="474"/>
    </location>
</feature>
<dbReference type="EMBL" id="JABFTP020000042">
    <property type="protein sequence ID" value="KAL3271224.1"/>
    <property type="molecule type" value="Genomic_DNA"/>
</dbReference>
<evidence type="ECO:0000313" key="3">
    <source>
        <dbReference type="Proteomes" id="UP001516400"/>
    </source>
</evidence>
<gene>
    <name evidence="2" type="ORF">HHI36_021720</name>
</gene>
<feature type="region of interest" description="Disordered" evidence="1">
    <location>
        <begin position="1"/>
        <end position="34"/>
    </location>
</feature>
<sequence length="1120" mass="123343">MAPSPENDNTPKAPDKTEKIRADKQGNTDVTREKNKDFKTLNNLNDCELKDLLDEAITYKNPKDREGKSTLFKELLSQAEESERNARAASAGGSEQVRYCNTSAKRSKHRRKPNSISENVMHGGSLDNLAKEELFEVVHHLNRPKRTVSARQREGGSLPSNVNAGSLASYDPHFLEEARRKRSVRGGGVPEPMDVDMETVSLLDHDSVAENFDRGPATLELIESAPQQSAPKFTTKATLQVNVDDPLQFNDLDQVDKKPYETEQISAKVMQSKYSVYIQNYLASNEVKKIDENGNAVHQNTASKGKKKKVQADKNVVSCVAAEKVEGHRSDIINDVKKLLEFIGENKPQSGAPNKTNANRSSKQLHKHTSEEGPRSGKKQRAQSTKGKESRTELKKSNSLGEISTTKMENFGFDDDDRDVNEQEGGEVILRAKKDVTPELPRERRSWGDVEHPTMQNFYKNPSTENIETASSSDFRVVTKKKKTKKRRNSVSGSRRKTSNVTSNCANSSKSDGDRASSPVPRRKSACSVPHSERSNDSSDVDSVHSLPIDTSQRMDSSLNSEDAPISYADIAKNSERKQQEVHKKFSPESKTANSKENSPHAVIGSDSTSPDAVRSKSVPHSLPAHVSEAVSPEVPKAMAHAQSQTTPQKAPPPDVHNIRSFPTINSANNKLERSGKPESKTNTSRGGNNKLQQHQGRQQAMVQCNNAANANRNVRNQPPQMNVGPHSEIQNDLSIIQANEIDTIQYNSQIMPTIQIPDVQTIEKIHFMSQPGGHMPPHLQQHVVPPQHVHMAPPPHHHHHHPLPMVPMTEMFPSNRPPAYTAIITHTPHQPTHGSVAYVKASQAYEGVGVTYMDPTYLPPKTSVKEGSNAAAVVPNVIENQNNRTGNFVTPNTQTSNVVESKHKSLGNNKSIDEDNANSTSSKNNRSKYSKKFQSANEAKSGDQCVDRLKDMSKSASPSNVQYGCTASHSSPTPTVIVNSDASTSFERPHRQGSAPKRGEGAESSSQDDLSASNCDNRTNASECASSDDSSSDSRPPVVILSGQSNKEVSGLEFGFDVNEQLLSEDICENFVQRFVVPETYSATSHNHDKIVNYIGSAWEEIRKSHSAGKAQYYSEDNL</sequence>
<proteinExistence type="predicted"/>
<feature type="compositionally biased region" description="Polar residues" evidence="1">
    <location>
        <begin position="1004"/>
        <end position="1026"/>
    </location>
</feature>
<feature type="compositionally biased region" description="Polar residues" evidence="1">
    <location>
        <begin position="549"/>
        <end position="561"/>
    </location>
</feature>
<feature type="region of interest" description="Disordered" evidence="1">
    <location>
        <begin position="145"/>
        <end position="165"/>
    </location>
</feature>
<feature type="compositionally biased region" description="Polar residues" evidence="1">
    <location>
        <begin position="397"/>
        <end position="408"/>
    </location>
</feature>
<evidence type="ECO:0000313" key="2">
    <source>
        <dbReference type="EMBL" id="KAL3271224.1"/>
    </source>
</evidence>
<feature type="compositionally biased region" description="Acidic residues" evidence="1">
    <location>
        <begin position="412"/>
        <end position="425"/>
    </location>
</feature>
<feature type="compositionally biased region" description="Polar residues" evidence="1">
    <location>
        <begin position="955"/>
        <end position="987"/>
    </location>
</feature>
<feature type="compositionally biased region" description="Polar residues" evidence="1">
    <location>
        <begin position="1"/>
        <end position="10"/>
    </location>
</feature>
<feature type="region of interest" description="Disordered" evidence="1">
    <location>
        <begin position="83"/>
        <end position="122"/>
    </location>
</feature>
<feature type="compositionally biased region" description="Polar residues" evidence="1">
    <location>
        <begin position="347"/>
        <end position="362"/>
    </location>
</feature>
<feature type="compositionally biased region" description="Polar residues" evidence="1">
    <location>
        <begin position="883"/>
        <end position="900"/>
    </location>
</feature>
<feature type="compositionally biased region" description="Polar residues" evidence="1">
    <location>
        <begin position="681"/>
        <end position="701"/>
    </location>
</feature>
<feature type="region of interest" description="Disordered" evidence="1">
    <location>
        <begin position="345"/>
        <end position="701"/>
    </location>
</feature>
<feature type="compositionally biased region" description="Basic and acidic residues" evidence="1">
    <location>
        <begin position="573"/>
        <end position="588"/>
    </location>
</feature>
<reference evidence="2 3" key="1">
    <citation type="journal article" date="2021" name="BMC Biol.">
        <title>Horizontally acquired antibacterial genes associated with adaptive radiation of ladybird beetles.</title>
        <authorList>
            <person name="Li H.S."/>
            <person name="Tang X.F."/>
            <person name="Huang Y.H."/>
            <person name="Xu Z.Y."/>
            <person name="Chen M.L."/>
            <person name="Du X.Y."/>
            <person name="Qiu B.Y."/>
            <person name="Chen P.T."/>
            <person name="Zhang W."/>
            <person name="Slipinski A."/>
            <person name="Escalona H.E."/>
            <person name="Waterhouse R.M."/>
            <person name="Zwick A."/>
            <person name="Pang H."/>
        </authorList>
    </citation>
    <scope>NUCLEOTIDE SEQUENCE [LARGE SCALE GENOMIC DNA]</scope>
    <source>
        <strain evidence="2">SYSU2018</strain>
    </source>
</reference>
<feature type="compositionally biased region" description="Basic and acidic residues" evidence="1">
    <location>
        <begin position="13"/>
        <end position="34"/>
    </location>
</feature>
<dbReference type="AlphaFoldDB" id="A0ABD2MXX1"/>
<accession>A0ABD2MXX1</accession>
<evidence type="ECO:0000256" key="1">
    <source>
        <dbReference type="SAM" id="MobiDB-lite"/>
    </source>
</evidence>
<feature type="compositionally biased region" description="Basic and acidic residues" evidence="1">
    <location>
        <begin position="671"/>
        <end position="680"/>
    </location>
</feature>
<feature type="compositionally biased region" description="Basic residues" evidence="1">
    <location>
        <begin position="478"/>
        <end position="498"/>
    </location>
</feature>
<feature type="compositionally biased region" description="Polar residues" evidence="1">
    <location>
        <begin position="499"/>
        <end position="510"/>
    </location>
</feature>
<feature type="compositionally biased region" description="Basic and acidic residues" evidence="1">
    <location>
        <begin position="386"/>
        <end position="396"/>
    </location>
</feature>
<feature type="compositionally biased region" description="Basic and acidic residues" evidence="1">
    <location>
        <begin position="430"/>
        <end position="452"/>
    </location>
</feature>
<dbReference type="Proteomes" id="UP001516400">
    <property type="component" value="Unassembled WGS sequence"/>
</dbReference>